<dbReference type="EMBL" id="CP013188">
    <property type="protein sequence ID" value="ALO44415.1"/>
    <property type="molecule type" value="Genomic_DNA"/>
</dbReference>
<dbReference type="STRING" id="161398.PP2015_3947"/>
<evidence type="ECO:0000256" key="4">
    <source>
        <dbReference type="ARBA" id="ARBA00022553"/>
    </source>
</evidence>
<keyword evidence="5" id="KW-0808">Transferase</keyword>
<dbReference type="GO" id="GO:0007234">
    <property type="term" value="P:osmosensory signaling via phosphorelay pathway"/>
    <property type="evidence" value="ECO:0007669"/>
    <property type="project" value="TreeGrafter"/>
</dbReference>
<dbReference type="KEGG" id="pphe:PP2015_3947"/>
<keyword evidence="10" id="KW-1185">Reference proteome</keyword>
<dbReference type="GO" id="GO:0000155">
    <property type="term" value="F:phosphorelay sensor kinase activity"/>
    <property type="evidence" value="ECO:0007669"/>
    <property type="project" value="InterPro"/>
</dbReference>
<feature type="domain" description="HAMP" evidence="8">
    <location>
        <begin position="60"/>
        <end position="112"/>
    </location>
</feature>
<name>A0A0S2K8V6_9GAMM</name>
<dbReference type="OrthoDB" id="1931120at2"/>
<proteinExistence type="predicted"/>
<dbReference type="SUPFAM" id="SSF55874">
    <property type="entry name" value="ATPase domain of HSP90 chaperone/DNA topoisomerase II/histidine kinase"/>
    <property type="match status" value="1"/>
</dbReference>
<evidence type="ECO:0000256" key="6">
    <source>
        <dbReference type="ARBA" id="ARBA00022777"/>
    </source>
</evidence>
<evidence type="ECO:0000256" key="2">
    <source>
        <dbReference type="ARBA" id="ARBA00004370"/>
    </source>
</evidence>
<evidence type="ECO:0000256" key="3">
    <source>
        <dbReference type="ARBA" id="ARBA00012438"/>
    </source>
</evidence>
<dbReference type="PROSITE" id="PS50109">
    <property type="entry name" value="HIS_KIN"/>
    <property type="match status" value="1"/>
</dbReference>
<keyword evidence="4" id="KW-0597">Phosphoprotein</keyword>
<dbReference type="CDD" id="cd06225">
    <property type="entry name" value="HAMP"/>
    <property type="match status" value="1"/>
</dbReference>
<evidence type="ECO:0000259" key="8">
    <source>
        <dbReference type="PROSITE" id="PS50885"/>
    </source>
</evidence>
<dbReference type="SMART" id="SM00387">
    <property type="entry name" value="HATPase_c"/>
    <property type="match status" value="1"/>
</dbReference>
<dbReference type="AlphaFoldDB" id="A0A0S2K8V6"/>
<gene>
    <name evidence="9" type="ORF">PP2015_3947</name>
</gene>
<protein>
    <recommendedName>
        <fullName evidence="3">histidine kinase</fullName>
        <ecNumber evidence="3">2.7.13.3</ecNumber>
    </recommendedName>
</protein>
<dbReference type="GO" id="GO:0016020">
    <property type="term" value="C:membrane"/>
    <property type="evidence" value="ECO:0007669"/>
    <property type="project" value="UniProtKB-SubCell"/>
</dbReference>
<keyword evidence="6" id="KW-0418">Kinase</keyword>
<dbReference type="PROSITE" id="PS50885">
    <property type="entry name" value="HAMP"/>
    <property type="match status" value="1"/>
</dbReference>
<sequence length="446" mass="49676">MKSLTANLSTRHKLQLATVLSVVLALVPVLLVLGASSTLSLISLGLAVVSAWFVSGLITQPVNSGIKALETGLLNFKDGEFSSLLAYSEDDELGRLCHTYNQTAEQLRQEKQWIYQRELMLDKVLQSSPQALVLIDSNNHVVFSNHSAKLLFKCEQKLEGLTRYELYAFGSEQIQNAMEAGRDGLFHLKHAHSNDSQLKQDDEAQTWHLSTGQFLLNNHSHRLYIFKQLTRELSRQEVAVWKKVIRIISHELNNSLGPMSSMLHSGKILTQNLDEPRLGRVFSTMQERINHLNEFVQGYGKFAKLPQPKLEVIDWLSLLNSVKQEWVFSIEGDIPNFECFADRVQLEQLLINLLKNAHESGSEAEQIKVKIEAKSQGTLLSVSDAGKGMSEAVMANALVPFYSTKASGSGLGLALCREIAEAHHGQLSLHNRGDGKTGLVVQVFIP</sequence>
<dbReference type="Gene3D" id="3.30.565.10">
    <property type="entry name" value="Histidine kinase-like ATPase, C-terminal domain"/>
    <property type="match status" value="1"/>
</dbReference>
<dbReference type="InterPro" id="IPR003594">
    <property type="entry name" value="HATPase_dom"/>
</dbReference>
<dbReference type="EC" id="2.7.13.3" evidence="3"/>
<dbReference type="InterPro" id="IPR003660">
    <property type="entry name" value="HAMP_dom"/>
</dbReference>
<dbReference type="Pfam" id="PF00672">
    <property type="entry name" value="HAMP"/>
    <property type="match status" value="1"/>
</dbReference>
<dbReference type="PANTHER" id="PTHR42878:SF14">
    <property type="entry name" value="OSMOLARITY TWO-COMPONENT SYSTEM PROTEIN SSK1"/>
    <property type="match status" value="1"/>
</dbReference>
<dbReference type="InterPro" id="IPR036890">
    <property type="entry name" value="HATPase_C_sf"/>
</dbReference>
<comment type="catalytic activity">
    <reaction evidence="1">
        <text>ATP + protein L-histidine = ADP + protein N-phospho-L-histidine.</text>
        <dbReference type="EC" id="2.7.13.3"/>
    </reaction>
</comment>
<evidence type="ECO:0000259" key="7">
    <source>
        <dbReference type="PROSITE" id="PS50109"/>
    </source>
</evidence>
<dbReference type="PATRIC" id="fig|161398.10.peg.4039"/>
<dbReference type="Proteomes" id="UP000061457">
    <property type="component" value="Chromosome II"/>
</dbReference>
<dbReference type="GO" id="GO:0030295">
    <property type="term" value="F:protein kinase activator activity"/>
    <property type="evidence" value="ECO:0007669"/>
    <property type="project" value="TreeGrafter"/>
</dbReference>
<dbReference type="RefSeq" id="WP_058032271.1">
    <property type="nucleotide sequence ID" value="NZ_CP013188.1"/>
</dbReference>
<evidence type="ECO:0000313" key="9">
    <source>
        <dbReference type="EMBL" id="ALO44415.1"/>
    </source>
</evidence>
<dbReference type="PANTHER" id="PTHR42878">
    <property type="entry name" value="TWO-COMPONENT HISTIDINE KINASE"/>
    <property type="match status" value="1"/>
</dbReference>
<evidence type="ECO:0000256" key="5">
    <source>
        <dbReference type="ARBA" id="ARBA00022679"/>
    </source>
</evidence>
<reference evidence="9 10" key="1">
    <citation type="submission" date="2015-11" db="EMBL/GenBank/DDBJ databases">
        <authorList>
            <person name="Zhang Y."/>
            <person name="Guo Z."/>
        </authorList>
    </citation>
    <scope>NUCLEOTIDE SEQUENCE [LARGE SCALE GENOMIC DNA]</scope>
    <source>
        <strain evidence="9 10">KCTC 12086</strain>
    </source>
</reference>
<dbReference type="InterPro" id="IPR050351">
    <property type="entry name" value="BphY/WalK/GraS-like"/>
</dbReference>
<dbReference type="PRINTS" id="PR00344">
    <property type="entry name" value="BCTRLSENSOR"/>
</dbReference>
<evidence type="ECO:0000256" key="1">
    <source>
        <dbReference type="ARBA" id="ARBA00000085"/>
    </source>
</evidence>
<evidence type="ECO:0000313" key="10">
    <source>
        <dbReference type="Proteomes" id="UP000061457"/>
    </source>
</evidence>
<dbReference type="Gene3D" id="6.10.340.10">
    <property type="match status" value="1"/>
</dbReference>
<dbReference type="InterPro" id="IPR005467">
    <property type="entry name" value="His_kinase_dom"/>
</dbReference>
<dbReference type="InterPro" id="IPR036097">
    <property type="entry name" value="HisK_dim/P_sf"/>
</dbReference>
<dbReference type="InterPro" id="IPR004358">
    <property type="entry name" value="Sig_transdc_His_kin-like_C"/>
</dbReference>
<comment type="subcellular location">
    <subcellularLocation>
        <location evidence="2">Membrane</location>
    </subcellularLocation>
</comment>
<dbReference type="SUPFAM" id="SSF47384">
    <property type="entry name" value="Homodimeric domain of signal transducing histidine kinase"/>
    <property type="match status" value="1"/>
</dbReference>
<dbReference type="GO" id="GO:0000156">
    <property type="term" value="F:phosphorelay response regulator activity"/>
    <property type="evidence" value="ECO:0007669"/>
    <property type="project" value="TreeGrafter"/>
</dbReference>
<accession>A0A0S2K8V6</accession>
<feature type="domain" description="Histidine kinase" evidence="7">
    <location>
        <begin position="247"/>
        <end position="446"/>
    </location>
</feature>
<dbReference type="Pfam" id="PF02518">
    <property type="entry name" value="HATPase_c"/>
    <property type="match status" value="1"/>
</dbReference>
<organism evidence="9 10">
    <name type="scientific">Pseudoalteromonas phenolica</name>
    <dbReference type="NCBI Taxonomy" id="161398"/>
    <lineage>
        <taxon>Bacteria</taxon>
        <taxon>Pseudomonadati</taxon>
        <taxon>Pseudomonadota</taxon>
        <taxon>Gammaproteobacteria</taxon>
        <taxon>Alteromonadales</taxon>
        <taxon>Pseudoalteromonadaceae</taxon>
        <taxon>Pseudoalteromonas</taxon>
    </lineage>
</organism>